<feature type="signal peptide" evidence="1">
    <location>
        <begin position="1"/>
        <end position="28"/>
    </location>
</feature>
<dbReference type="Proteomes" id="UP000015455">
    <property type="component" value="Unassembled WGS sequence"/>
</dbReference>
<dbReference type="eggNOG" id="ENOG50344UQ">
    <property type="taxonomic scope" value="Bacteria"/>
</dbReference>
<dbReference type="RefSeq" id="WP_021248215.1">
    <property type="nucleotide sequence ID" value="NZ_ATJV01000042.1"/>
</dbReference>
<dbReference type="PATRIC" id="fig|1348657.5.peg.768"/>
<feature type="chain" id="PRO_5004573670" evidence="1">
    <location>
        <begin position="29"/>
        <end position="111"/>
    </location>
</feature>
<evidence type="ECO:0000256" key="1">
    <source>
        <dbReference type="SAM" id="SignalP"/>
    </source>
</evidence>
<reference evidence="2 3" key="1">
    <citation type="submission" date="2013-06" db="EMBL/GenBank/DDBJ databases">
        <title>Draft genome sequence of Thauera terpenica.</title>
        <authorList>
            <person name="Liu B."/>
            <person name="Frostegard A.H."/>
            <person name="Shapleigh J.P."/>
        </authorList>
    </citation>
    <scope>NUCLEOTIDE SEQUENCE [LARGE SCALE GENOMIC DNA]</scope>
    <source>
        <strain evidence="2 3">58Eu</strain>
    </source>
</reference>
<organism evidence="2 3">
    <name type="scientific">Thauera terpenica 58Eu</name>
    <dbReference type="NCBI Taxonomy" id="1348657"/>
    <lineage>
        <taxon>Bacteria</taxon>
        <taxon>Pseudomonadati</taxon>
        <taxon>Pseudomonadota</taxon>
        <taxon>Betaproteobacteria</taxon>
        <taxon>Rhodocyclales</taxon>
        <taxon>Zoogloeaceae</taxon>
        <taxon>Thauera</taxon>
    </lineage>
</organism>
<proteinExistence type="predicted"/>
<comment type="caution">
    <text evidence="2">The sequence shown here is derived from an EMBL/GenBank/DDBJ whole genome shotgun (WGS) entry which is preliminary data.</text>
</comment>
<keyword evidence="1" id="KW-0732">Signal</keyword>
<sequence>MNSPLTRKLLTALICGGILIAAAPAAHADRDDRDHRRWQHEKRHYKKHRDWDERTVYRERVIIRERPRHYREREVHHHYYQQPMPSYGYGYSRSPALVIGVNIPPLIIPLN</sequence>
<protein>
    <submittedName>
        <fullName evidence="2">Uncharacterized protein</fullName>
    </submittedName>
</protein>
<keyword evidence="3" id="KW-1185">Reference proteome</keyword>
<evidence type="ECO:0000313" key="3">
    <source>
        <dbReference type="Proteomes" id="UP000015455"/>
    </source>
</evidence>
<dbReference type="EMBL" id="ATJV01000042">
    <property type="protein sequence ID" value="EPZ16645.1"/>
    <property type="molecule type" value="Genomic_DNA"/>
</dbReference>
<evidence type="ECO:0000313" key="2">
    <source>
        <dbReference type="EMBL" id="EPZ16645.1"/>
    </source>
</evidence>
<accession>S9ZH42</accession>
<gene>
    <name evidence="2" type="ORF">M622_11150</name>
</gene>
<name>S9ZH42_9RHOO</name>
<dbReference type="STRING" id="1348657.M622_11150"/>
<dbReference type="OrthoDB" id="8527845at2"/>
<dbReference type="AlphaFoldDB" id="S9ZH42"/>